<dbReference type="RefSeq" id="WP_244717172.1">
    <property type="nucleotide sequence ID" value="NZ_CP095072.1"/>
</dbReference>
<sequence>MYKSNAKKFQKEMKQKREETAKIIGVFAEAESKLRTPVKTGNLRRNTTHDIDNQENKSVIKVGSNVEYDPVIELGSVSQNIPAQPHHRPAIEDNKNPIANMIKKGLSFK</sequence>
<proteinExistence type="predicted"/>
<name>A0ABY4ETI8_9BACI</name>
<dbReference type="InterPro" id="IPR010064">
    <property type="entry name" value="HK97-gp10_tail"/>
</dbReference>
<dbReference type="Proteomes" id="UP000831782">
    <property type="component" value="Chromosome"/>
</dbReference>
<reference evidence="1 2" key="1">
    <citation type="submission" date="2022-04" db="EMBL/GenBank/DDBJ databases">
        <title>Gracilibacillus sp. isolated from saltern.</title>
        <authorList>
            <person name="Won M."/>
            <person name="Lee C.-M."/>
            <person name="Woen H.-Y."/>
            <person name="Kwon S.-W."/>
        </authorList>
    </citation>
    <scope>NUCLEOTIDE SEQUENCE [LARGE SCALE GENOMIC DNA]</scope>
    <source>
        <strain evidence="1 2">SSWR10-1</strain>
    </source>
</reference>
<organism evidence="1 2">
    <name type="scientific">Gracilibacillus caseinilyticus</name>
    <dbReference type="NCBI Taxonomy" id="2932256"/>
    <lineage>
        <taxon>Bacteria</taxon>
        <taxon>Bacillati</taxon>
        <taxon>Bacillota</taxon>
        <taxon>Bacilli</taxon>
        <taxon>Bacillales</taxon>
        <taxon>Bacillaceae</taxon>
        <taxon>Gracilibacillus</taxon>
    </lineage>
</organism>
<evidence type="ECO:0000313" key="1">
    <source>
        <dbReference type="EMBL" id="UOQ47739.1"/>
    </source>
</evidence>
<protein>
    <submittedName>
        <fullName evidence="1">HK97 gp10 family phage protein</fullName>
    </submittedName>
</protein>
<keyword evidence="2" id="KW-1185">Reference proteome</keyword>
<dbReference type="Pfam" id="PF04883">
    <property type="entry name" value="HK97-gp10_like"/>
    <property type="match status" value="1"/>
</dbReference>
<gene>
    <name evidence="1" type="ORF">MUN88_17045</name>
</gene>
<accession>A0ABY4ETI8</accession>
<evidence type="ECO:0000313" key="2">
    <source>
        <dbReference type="Proteomes" id="UP000831782"/>
    </source>
</evidence>
<dbReference type="EMBL" id="CP095072">
    <property type="protein sequence ID" value="UOQ47739.1"/>
    <property type="molecule type" value="Genomic_DNA"/>
</dbReference>